<feature type="region of interest" description="Disordered" evidence="1">
    <location>
        <begin position="235"/>
        <end position="301"/>
    </location>
</feature>
<dbReference type="Pfam" id="PF03732">
    <property type="entry name" value="Retrotrans_gag"/>
    <property type="match status" value="1"/>
</dbReference>
<dbReference type="InterPro" id="IPR005162">
    <property type="entry name" value="Retrotrans_gag_dom"/>
</dbReference>
<protein>
    <recommendedName>
        <fullName evidence="2">Retrotransposon gag domain-containing protein</fullName>
    </recommendedName>
</protein>
<accession>A0AAF0TCT3</accession>
<keyword evidence="4" id="KW-1185">Reference proteome</keyword>
<dbReference type="InterPro" id="IPR036875">
    <property type="entry name" value="Znf_CCHC_sf"/>
</dbReference>
<reference evidence="3" key="1">
    <citation type="submission" date="2023-08" db="EMBL/GenBank/DDBJ databases">
        <title>A de novo genome assembly of Solanum verrucosum Schlechtendal, a Mexican diploid species geographically isolated from the other diploid A-genome species in potato relatives.</title>
        <authorList>
            <person name="Hosaka K."/>
        </authorList>
    </citation>
    <scope>NUCLEOTIDE SEQUENCE</scope>
    <source>
        <tissue evidence="3">Young leaves</tissue>
    </source>
</reference>
<name>A0AAF0TCT3_SOLVR</name>
<evidence type="ECO:0000313" key="4">
    <source>
        <dbReference type="Proteomes" id="UP001234989"/>
    </source>
</evidence>
<proteinExistence type="predicted"/>
<evidence type="ECO:0000313" key="3">
    <source>
        <dbReference type="EMBL" id="WMV13734.1"/>
    </source>
</evidence>
<dbReference type="AlphaFoldDB" id="A0AAF0TCT3"/>
<evidence type="ECO:0000256" key="1">
    <source>
        <dbReference type="SAM" id="MobiDB-lite"/>
    </source>
</evidence>
<feature type="domain" description="Retrotransposon gag" evidence="2">
    <location>
        <begin position="191"/>
        <end position="237"/>
    </location>
</feature>
<dbReference type="Proteomes" id="UP001234989">
    <property type="component" value="Chromosome 2"/>
</dbReference>
<dbReference type="EMBL" id="CP133613">
    <property type="protein sequence ID" value="WMV13734.1"/>
    <property type="molecule type" value="Genomic_DNA"/>
</dbReference>
<dbReference type="GO" id="GO:0008270">
    <property type="term" value="F:zinc ion binding"/>
    <property type="evidence" value="ECO:0007669"/>
    <property type="project" value="InterPro"/>
</dbReference>
<evidence type="ECO:0000259" key="2">
    <source>
        <dbReference type="Pfam" id="PF03732"/>
    </source>
</evidence>
<dbReference type="SUPFAM" id="SSF57756">
    <property type="entry name" value="Retrovirus zinc finger-like domains"/>
    <property type="match status" value="1"/>
</dbReference>
<dbReference type="GO" id="GO:0003676">
    <property type="term" value="F:nucleic acid binding"/>
    <property type="evidence" value="ECO:0007669"/>
    <property type="project" value="InterPro"/>
</dbReference>
<organism evidence="3 4">
    <name type="scientific">Solanum verrucosum</name>
    <dbReference type="NCBI Taxonomy" id="315347"/>
    <lineage>
        <taxon>Eukaryota</taxon>
        <taxon>Viridiplantae</taxon>
        <taxon>Streptophyta</taxon>
        <taxon>Embryophyta</taxon>
        <taxon>Tracheophyta</taxon>
        <taxon>Spermatophyta</taxon>
        <taxon>Magnoliopsida</taxon>
        <taxon>eudicotyledons</taxon>
        <taxon>Gunneridae</taxon>
        <taxon>Pentapetalae</taxon>
        <taxon>asterids</taxon>
        <taxon>lamiids</taxon>
        <taxon>Solanales</taxon>
        <taxon>Solanaceae</taxon>
        <taxon>Solanoideae</taxon>
        <taxon>Solaneae</taxon>
        <taxon>Solanum</taxon>
    </lineage>
</organism>
<gene>
    <name evidence="3" type="ORF">MTR67_007119</name>
</gene>
<sequence>MSSPSELDDSLKVFLYRPLSAPLILKSTVTECSRQFTEGSFPSPTCHFPENLLSQSFWRARSGSPKRFGDSPIDMARPGPRPPNCIQGQGHQTSYNWWEKKGKREGTCVIGGNAADPAALEVQPPPVHVAIVSDLKDGEMPLCKQKMLGVFQRLAPPIFSGAIGEDAYEFQITCQEQLQSLGLLESRGADFTTHQFRGPARQWWCSYREFRPAGSAHVSWSEFSEAFLARYSGSQTRGTDSYDRPRQRFQHGQSSRPVKAALPASEGGQHHQGGRSTGQSSRGSDSLPSYHGRVTSGRSSSGCFDCSALDHWSRECPQRWRGATVPALIAPRPISAVPPLARGGGRTRVVGTADRVPEAELGEAG</sequence>